<dbReference type="Proteomes" id="UP001190465">
    <property type="component" value="Chromosome"/>
</dbReference>
<dbReference type="SUPFAM" id="SSF52540">
    <property type="entry name" value="P-loop containing nucleoside triphosphate hydrolases"/>
    <property type="match status" value="1"/>
</dbReference>
<dbReference type="EMBL" id="OY726397">
    <property type="protein sequence ID" value="CAJ1496866.1"/>
    <property type="molecule type" value="Genomic_DNA"/>
</dbReference>
<dbReference type="SUPFAM" id="SSF52980">
    <property type="entry name" value="Restriction endonuclease-like"/>
    <property type="match status" value="1"/>
</dbReference>
<evidence type="ECO:0000256" key="1">
    <source>
        <dbReference type="SAM" id="MobiDB-lite"/>
    </source>
</evidence>
<dbReference type="InterPro" id="IPR011856">
    <property type="entry name" value="tRNA_endonuc-like_dom_sf"/>
</dbReference>
<dbReference type="EC" id="3.1.21.-" evidence="4"/>
<evidence type="ECO:0000259" key="2">
    <source>
        <dbReference type="Pfam" id="PF04471"/>
    </source>
</evidence>
<feature type="domain" description="Novel STAND NTPase 3" evidence="3">
    <location>
        <begin position="173"/>
        <end position="334"/>
    </location>
</feature>
<keyword evidence="5" id="KW-1185">Reference proteome</keyword>
<dbReference type="InterPro" id="IPR007560">
    <property type="entry name" value="Restrct_endonuc_IV_Mrr"/>
</dbReference>
<gene>
    <name evidence="4" type="ORF">MU0053_000762</name>
</gene>
<dbReference type="Pfam" id="PF20720">
    <property type="entry name" value="nSTAND3"/>
    <property type="match status" value="1"/>
</dbReference>
<proteinExistence type="predicted"/>
<accession>A0ABM9LCW8</accession>
<evidence type="ECO:0000259" key="3">
    <source>
        <dbReference type="Pfam" id="PF20720"/>
    </source>
</evidence>
<dbReference type="InterPro" id="IPR011335">
    <property type="entry name" value="Restrct_endonuc-II-like"/>
</dbReference>
<dbReference type="GO" id="GO:0016787">
    <property type="term" value="F:hydrolase activity"/>
    <property type="evidence" value="ECO:0007669"/>
    <property type="project" value="UniProtKB-KW"/>
</dbReference>
<keyword evidence="4" id="KW-0378">Hydrolase</keyword>
<dbReference type="Pfam" id="PF04471">
    <property type="entry name" value="Mrr_cat"/>
    <property type="match status" value="1"/>
</dbReference>
<dbReference type="Gene3D" id="3.40.1350.10">
    <property type="match status" value="1"/>
</dbReference>
<reference evidence="4 5" key="1">
    <citation type="submission" date="2023-08" db="EMBL/GenBank/DDBJ databases">
        <authorList>
            <person name="Folkvardsen B D."/>
            <person name="Norman A."/>
        </authorList>
    </citation>
    <scope>NUCLEOTIDE SEQUENCE [LARGE SCALE GENOMIC DNA]</scope>
    <source>
        <strain evidence="4 5">Mu0053</strain>
    </source>
</reference>
<sequence length="789" mass="89660">MKTYDFHTLSPMDFELLVRDLLKEHLGVRLQAFGHGPDGGIDLRSSDNGQITIVQCKHYRGSSFSALKRAATAEKSKIDELKPDNYYFVTSQLLTLTQQQALVNALSPHITDTSQIYSQLDLNDLLTDYPNVEINHFKLWMASSTILREIVNSGIWNRSKALLEEIQDRVRLYVSTSSYQLATQMLADKRVCVISGAPGVGKTMLADMLALAQWQDGWKIVELESSAIDKAWDVLDSSEDGKLFFYFDDVFGQTDIQERLSRDNGKTVARLISAIGRRPGKQLVITTRTHVLQEAELRDEAVARAGLRAHECVVEVTEYTREIRARILYNHLYFSNLAREIVRDFVVQRFYMRIINHENFTPRLIELTIAQSSSQDTAEELLRRMVHALDHPMELWGPSFRESLTEAARTLLMHLATFPTTGATTSAVRASVAGTSTPLEFERALKQLDGSWIQIAGRFNHSETYTSFANPSCRDFVLSFLNSHADYATLLAQTVIGPDQLAQLLRYAQSADRDRTLKYPLLGSNLRENSVQVAQAISDTWDRNLSARRTVPSDAPAILESLLGSAAHLDLGIEEWIVDQILSLSEYSTYHSLDGHNCEELTQAIRASGRSLATEAELESCKILFLIWCDVVGYHDEWHPVFEYRNWLDEETEVSWTDDDESILLNCFDQWLKNEFDNVLPNAEKESDADAHIDEIRSIATQYFDLTSFSERFEGIQRDVYEHFNGFEPDWDDYREMNAARKVASSEYIVELDLSDQASESDEPPASAEPRQSPRNVESSIDAMFNHLR</sequence>
<dbReference type="RefSeq" id="WP_308481084.1">
    <property type="nucleotide sequence ID" value="NZ_OY726397.1"/>
</dbReference>
<protein>
    <submittedName>
        <fullName evidence="4">Restriction endonuclease</fullName>
        <ecNumber evidence="4">3.1.21.-</ecNumber>
    </submittedName>
</protein>
<evidence type="ECO:0000313" key="5">
    <source>
        <dbReference type="Proteomes" id="UP001190465"/>
    </source>
</evidence>
<feature type="domain" description="Restriction endonuclease type IV Mrr" evidence="2">
    <location>
        <begin position="7"/>
        <end position="62"/>
    </location>
</feature>
<dbReference type="GO" id="GO:0004519">
    <property type="term" value="F:endonuclease activity"/>
    <property type="evidence" value="ECO:0007669"/>
    <property type="project" value="UniProtKB-KW"/>
</dbReference>
<organism evidence="4 5">
    <name type="scientific">[Mycobacterium] burgundiense</name>
    <dbReference type="NCBI Taxonomy" id="3064286"/>
    <lineage>
        <taxon>Bacteria</taxon>
        <taxon>Bacillati</taxon>
        <taxon>Actinomycetota</taxon>
        <taxon>Actinomycetes</taxon>
        <taxon>Mycobacteriales</taxon>
        <taxon>Mycobacteriaceae</taxon>
        <taxon>Mycolicibacterium</taxon>
    </lineage>
</organism>
<keyword evidence="4" id="KW-0255">Endonuclease</keyword>
<dbReference type="InterPro" id="IPR027417">
    <property type="entry name" value="P-loop_NTPase"/>
</dbReference>
<name>A0ABM9LCW8_9MYCO</name>
<feature type="region of interest" description="Disordered" evidence="1">
    <location>
        <begin position="754"/>
        <end position="789"/>
    </location>
</feature>
<dbReference type="InterPro" id="IPR049050">
    <property type="entry name" value="nSTAND3"/>
</dbReference>
<evidence type="ECO:0000313" key="4">
    <source>
        <dbReference type="EMBL" id="CAJ1496866.1"/>
    </source>
</evidence>
<keyword evidence="4" id="KW-0540">Nuclease</keyword>